<evidence type="ECO:0000313" key="2">
    <source>
        <dbReference type="Proteomes" id="UP000050424"/>
    </source>
</evidence>
<name>A0A0P7BSY5_9HYPO</name>
<protein>
    <submittedName>
        <fullName evidence="1">Uncharacterized protein</fullName>
    </submittedName>
</protein>
<reference evidence="1 2" key="1">
    <citation type="submission" date="2015-09" db="EMBL/GenBank/DDBJ databases">
        <title>Draft genome of a European isolate of the apple canker pathogen Neonectria ditissima.</title>
        <authorList>
            <person name="Gomez-Cortecero A."/>
            <person name="Harrison R.J."/>
            <person name="Armitage A.D."/>
        </authorList>
    </citation>
    <scope>NUCLEOTIDE SEQUENCE [LARGE SCALE GENOMIC DNA]</scope>
    <source>
        <strain evidence="1 2">R09/05</strain>
    </source>
</reference>
<dbReference type="AlphaFoldDB" id="A0A0P7BSY5"/>
<dbReference type="EMBL" id="LKCW01000027">
    <property type="protein sequence ID" value="KPM43801.1"/>
    <property type="molecule type" value="Genomic_DNA"/>
</dbReference>
<dbReference type="Proteomes" id="UP000050424">
    <property type="component" value="Unassembled WGS sequence"/>
</dbReference>
<keyword evidence="2" id="KW-1185">Reference proteome</keyword>
<organism evidence="1 2">
    <name type="scientific">Neonectria ditissima</name>
    <dbReference type="NCBI Taxonomy" id="78410"/>
    <lineage>
        <taxon>Eukaryota</taxon>
        <taxon>Fungi</taxon>
        <taxon>Dikarya</taxon>
        <taxon>Ascomycota</taxon>
        <taxon>Pezizomycotina</taxon>
        <taxon>Sordariomycetes</taxon>
        <taxon>Hypocreomycetidae</taxon>
        <taxon>Hypocreales</taxon>
        <taxon>Nectriaceae</taxon>
        <taxon>Neonectria</taxon>
    </lineage>
</organism>
<proteinExistence type="predicted"/>
<evidence type="ECO:0000313" key="1">
    <source>
        <dbReference type="EMBL" id="KPM43801.1"/>
    </source>
</evidence>
<dbReference type="OrthoDB" id="5422579at2759"/>
<sequence>MTADNLNRVVRKVPAEIWLRVCSFLHVEEYGQCGVCPEDSFGQADEAYSLGIHRKLPKNALYFGPLNELDTSRGDSFSKYSAIVSEFRRFYPQEIQNPKQDLCNFRLVCKQFSILAMHYTHKNLCFFLTEEHLQKLYDVAEDPDMPRAIRALRYYATDYTTQGEMTQETYTSFYRVYTSSEDLMARTIDLSRDLVEYGEYSEIYDEQRSLQDDDEDVKCFANVFSLLLKSPSN</sequence>
<gene>
    <name evidence="1" type="ORF">AK830_g2729</name>
</gene>
<accession>A0A0P7BSY5</accession>
<comment type="caution">
    <text evidence="1">The sequence shown here is derived from an EMBL/GenBank/DDBJ whole genome shotgun (WGS) entry which is preliminary data.</text>
</comment>